<name>A0A127PB96_9BURK</name>
<reference evidence="1 2" key="1">
    <citation type="submission" date="2015-11" db="EMBL/GenBank/DDBJ databases">
        <title>Exploring the genomic traits of fungus-feeding bacterial genus Collimonas.</title>
        <authorList>
            <person name="Song C."/>
            <person name="Schmidt R."/>
            <person name="de Jager V."/>
            <person name="Krzyzanowska D."/>
            <person name="Jongedijk E."/>
            <person name="Cankar K."/>
            <person name="Beekwilder J."/>
            <person name="van Veen A."/>
            <person name="de Boer W."/>
            <person name="van Veen J.A."/>
            <person name="Garbeva P."/>
        </authorList>
    </citation>
    <scope>NUCLEOTIDE SEQUENCE [LARGE SCALE GENOMIC DNA]</scope>
    <source>
        <strain evidence="1 2">Ter6</strain>
    </source>
</reference>
<organism evidence="1">
    <name type="scientific">Collimonas fungivorans</name>
    <dbReference type="NCBI Taxonomy" id="158899"/>
    <lineage>
        <taxon>Bacteria</taxon>
        <taxon>Pseudomonadati</taxon>
        <taxon>Pseudomonadota</taxon>
        <taxon>Betaproteobacteria</taxon>
        <taxon>Burkholderiales</taxon>
        <taxon>Oxalobacteraceae</taxon>
        <taxon>Collimonas</taxon>
    </lineage>
</organism>
<evidence type="ECO:0000313" key="1">
    <source>
        <dbReference type="EMBL" id="AMO95109.1"/>
    </source>
</evidence>
<evidence type="ECO:0000313" key="2">
    <source>
        <dbReference type="Proteomes" id="UP000072421"/>
    </source>
</evidence>
<dbReference type="AlphaFoldDB" id="A0A127PB96"/>
<proteinExistence type="predicted"/>
<accession>A0A127PB96</accession>
<gene>
    <name evidence="1" type="ORF">CFter6_2437</name>
</gene>
<protein>
    <submittedName>
        <fullName evidence="1">Uncharacterized protein</fullName>
    </submittedName>
</protein>
<dbReference type="Proteomes" id="UP000072421">
    <property type="component" value="Chromosome"/>
</dbReference>
<dbReference type="EMBL" id="CP013232">
    <property type="protein sequence ID" value="AMO95109.1"/>
    <property type="molecule type" value="Genomic_DNA"/>
</dbReference>
<sequence length="39" mass="4552">MAEMIGAQLREFVALPARILTRITFDKEFRCQFTPIQLP</sequence>